<proteinExistence type="predicted"/>
<evidence type="ECO:0000313" key="3">
    <source>
        <dbReference type="Proteomes" id="UP000471147"/>
    </source>
</evidence>
<dbReference type="AlphaFoldDB" id="A0A6I4LXA2"/>
<keyword evidence="3" id="KW-1185">Reference proteome</keyword>
<dbReference type="Pfam" id="PF06904">
    <property type="entry name" value="Extensin-like_C"/>
    <property type="match status" value="1"/>
</dbReference>
<organism evidence="2 3">
    <name type="scientific">Sphingorhabdus profundilacus</name>
    <dbReference type="NCBI Taxonomy" id="2509718"/>
    <lineage>
        <taxon>Bacteria</taxon>
        <taxon>Pseudomonadati</taxon>
        <taxon>Pseudomonadota</taxon>
        <taxon>Alphaproteobacteria</taxon>
        <taxon>Sphingomonadales</taxon>
        <taxon>Sphingomonadaceae</taxon>
        <taxon>Sphingorhabdus</taxon>
    </lineage>
</organism>
<comment type="caution">
    <text evidence="2">The sequence shown here is derived from an EMBL/GenBank/DDBJ whole genome shotgun (WGS) entry which is preliminary data.</text>
</comment>
<sequence length="233" mass="25420">MFDSASCHAKTGIMLGRKIYFPSGLIVIVALAGCGGRDGRDISRPVNDSFNTAESRKCLSELKAQSVRFTVLPNKNLGGGCRTIDTIKVMDLGTEATNLGPMTCPLASKFAAWAKFAVRPAARQFLGSDVVRIETFGTYSCRNVNGGRSGKLSEHAFANAIDISAFVLRDGRRISVLSGWNGKSEEREFLKRLHQSACKRFGTVLGPEYNAQHANHFHFDMSKSTKDGSAYCR</sequence>
<dbReference type="InterPro" id="IPR009683">
    <property type="entry name" value="Extensin-like_C"/>
</dbReference>
<accession>A0A6I4LXA2</accession>
<evidence type="ECO:0000313" key="2">
    <source>
        <dbReference type="EMBL" id="MVZ96454.1"/>
    </source>
</evidence>
<dbReference type="OrthoDB" id="9809788at2"/>
<protein>
    <submittedName>
        <fullName evidence="2">Extensin family protein</fullName>
    </submittedName>
</protein>
<reference evidence="2 3" key="1">
    <citation type="submission" date="2019-01" db="EMBL/GenBank/DDBJ databases">
        <title>Sphingorhabdus lacus sp.nov., isolated from an oligotrophic freshwater lake.</title>
        <authorList>
            <person name="Park M."/>
        </authorList>
    </citation>
    <scope>NUCLEOTIDE SEQUENCE [LARGE SCALE GENOMIC DNA]</scope>
    <source>
        <strain evidence="2 3">IMCC26285</strain>
    </source>
</reference>
<dbReference type="Proteomes" id="UP000471147">
    <property type="component" value="Unassembled WGS sequence"/>
</dbReference>
<gene>
    <name evidence="2" type="ORF">EUU23_01895</name>
</gene>
<dbReference type="EMBL" id="SDWJ01000001">
    <property type="protein sequence ID" value="MVZ96454.1"/>
    <property type="molecule type" value="Genomic_DNA"/>
</dbReference>
<feature type="domain" description="Extensin-like C-terminal" evidence="1">
    <location>
        <begin position="57"/>
        <end position="233"/>
    </location>
</feature>
<name>A0A6I4LXA2_9SPHN</name>
<evidence type="ECO:0000259" key="1">
    <source>
        <dbReference type="Pfam" id="PF06904"/>
    </source>
</evidence>